<dbReference type="OrthoDB" id="2020972at2759"/>
<keyword evidence="7" id="KW-0238">DNA-binding</keyword>
<dbReference type="GO" id="GO:0005634">
    <property type="term" value="C:nucleus"/>
    <property type="evidence" value="ECO:0007669"/>
    <property type="project" value="UniProtKB-SubCell"/>
</dbReference>
<evidence type="ECO:0000256" key="10">
    <source>
        <dbReference type="SAM" id="MobiDB-lite"/>
    </source>
</evidence>
<dbReference type="InterPro" id="IPR056026">
    <property type="entry name" value="DUF7607"/>
</dbReference>
<dbReference type="InterPro" id="IPR001650">
    <property type="entry name" value="Helicase_C-like"/>
</dbReference>
<dbReference type="GO" id="GO:0004386">
    <property type="term" value="F:helicase activity"/>
    <property type="evidence" value="ECO:0007669"/>
    <property type="project" value="UniProtKB-KW"/>
</dbReference>
<dbReference type="InterPro" id="IPR038718">
    <property type="entry name" value="SNF2-like_sf"/>
</dbReference>
<dbReference type="Pfam" id="PF00271">
    <property type="entry name" value="Helicase_C"/>
    <property type="match status" value="1"/>
</dbReference>
<feature type="coiled-coil region" evidence="9">
    <location>
        <begin position="383"/>
        <end position="410"/>
    </location>
</feature>
<dbReference type="Gene3D" id="3.40.50.10810">
    <property type="entry name" value="Tandem AAA-ATPase domain"/>
    <property type="match status" value="1"/>
</dbReference>
<keyword evidence="6" id="KW-0067">ATP-binding</keyword>
<dbReference type="PROSITE" id="PS51192">
    <property type="entry name" value="HELICASE_ATP_BIND_1"/>
    <property type="match status" value="1"/>
</dbReference>
<feature type="region of interest" description="Disordered" evidence="10">
    <location>
        <begin position="468"/>
        <end position="497"/>
    </location>
</feature>
<gene>
    <name evidence="13" type="ORF">CTHT_0024000</name>
</gene>
<dbReference type="Pfam" id="PF00176">
    <property type="entry name" value="SNF2-rel_dom"/>
    <property type="match status" value="1"/>
</dbReference>
<evidence type="ECO:0000313" key="13">
    <source>
        <dbReference type="EMBL" id="EGS20566.1"/>
    </source>
</evidence>
<dbReference type="HOGENOM" id="CLU_001161_0_0_1"/>
<feature type="region of interest" description="Disordered" evidence="10">
    <location>
        <begin position="1728"/>
        <end position="1777"/>
    </location>
</feature>
<dbReference type="RefSeq" id="XP_006692862.1">
    <property type="nucleotide sequence ID" value="XM_006692799.1"/>
</dbReference>
<evidence type="ECO:0000256" key="1">
    <source>
        <dbReference type="ARBA" id="ARBA00004123"/>
    </source>
</evidence>
<dbReference type="GO" id="GO:0003677">
    <property type="term" value="F:DNA binding"/>
    <property type="evidence" value="ECO:0007669"/>
    <property type="project" value="UniProtKB-KW"/>
</dbReference>
<feature type="region of interest" description="Disordered" evidence="10">
    <location>
        <begin position="1536"/>
        <end position="1613"/>
    </location>
</feature>
<dbReference type="InterPro" id="IPR000330">
    <property type="entry name" value="SNF2_N"/>
</dbReference>
<dbReference type="OMA" id="QCQSMEQ"/>
<dbReference type="PANTHER" id="PTHR45797">
    <property type="entry name" value="RAD54-LIKE"/>
    <property type="match status" value="1"/>
</dbReference>
<evidence type="ECO:0000256" key="7">
    <source>
        <dbReference type="ARBA" id="ARBA00023125"/>
    </source>
</evidence>
<dbReference type="SUPFAM" id="SSF52540">
    <property type="entry name" value="P-loop containing nucleoside triphosphate hydrolases"/>
    <property type="match status" value="2"/>
</dbReference>
<feature type="compositionally biased region" description="Polar residues" evidence="10">
    <location>
        <begin position="145"/>
        <end position="154"/>
    </location>
</feature>
<organism evidence="14">
    <name type="scientific">Chaetomium thermophilum (strain DSM 1495 / CBS 144.50 / IMI 039719)</name>
    <name type="common">Thermochaetoides thermophila</name>
    <dbReference type="NCBI Taxonomy" id="759272"/>
    <lineage>
        <taxon>Eukaryota</taxon>
        <taxon>Fungi</taxon>
        <taxon>Dikarya</taxon>
        <taxon>Ascomycota</taxon>
        <taxon>Pezizomycotina</taxon>
        <taxon>Sordariomycetes</taxon>
        <taxon>Sordariomycetidae</taxon>
        <taxon>Sordariales</taxon>
        <taxon>Chaetomiaceae</taxon>
        <taxon>Thermochaetoides</taxon>
    </lineage>
</organism>
<feature type="region of interest" description="Disordered" evidence="10">
    <location>
        <begin position="532"/>
        <end position="573"/>
    </location>
</feature>
<dbReference type="Pfam" id="PF24580">
    <property type="entry name" value="DUF7607"/>
    <property type="match status" value="1"/>
</dbReference>
<dbReference type="CDD" id="cd18007">
    <property type="entry name" value="DEXHc_ATRX-like"/>
    <property type="match status" value="1"/>
</dbReference>
<dbReference type="PROSITE" id="PS51194">
    <property type="entry name" value="HELICASE_CTER"/>
    <property type="match status" value="1"/>
</dbReference>
<evidence type="ECO:0000256" key="5">
    <source>
        <dbReference type="ARBA" id="ARBA00022806"/>
    </source>
</evidence>
<dbReference type="SMART" id="SM00487">
    <property type="entry name" value="DEXDc"/>
    <property type="match status" value="1"/>
</dbReference>
<dbReference type="eggNOG" id="KOG1015">
    <property type="taxonomic scope" value="Eukaryota"/>
</dbReference>
<evidence type="ECO:0000256" key="6">
    <source>
        <dbReference type="ARBA" id="ARBA00022840"/>
    </source>
</evidence>
<dbReference type="PANTHER" id="PTHR45797:SF1">
    <property type="entry name" value="HELICASE ARIP4"/>
    <property type="match status" value="1"/>
</dbReference>
<feature type="region of interest" description="Disordered" evidence="10">
    <location>
        <begin position="794"/>
        <end position="818"/>
    </location>
</feature>
<dbReference type="SMART" id="SM00490">
    <property type="entry name" value="HELICc"/>
    <property type="match status" value="1"/>
</dbReference>
<keyword evidence="5 13" id="KW-0347">Helicase</keyword>
<dbReference type="CDD" id="cd18793">
    <property type="entry name" value="SF2_C_SNF"/>
    <property type="match status" value="1"/>
</dbReference>
<dbReference type="KEGG" id="cthr:CTHT_0024000"/>
<keyword evidence="4" id="KW-0378">Hydrolase</keyword>
<dbReference type="InterPro" id="IPR049730">
    <property type="entry name" value="SNF2/RAD54-like_C"/>
</dbReference>
<dbReference type="Proteomes" id="UP000008066">
    <property type="component" value="Unassembled WGS sequence"/>
</dbReference>
<evidence type="ECO:0000259" key="11">
    <source>
        <dbReference type="PROSITE" id="PS51192"/>
    </source>
</evidence>
<feature type="region of interest" description="Disordered" evidence="10">
    <location>
        <begin position="95"/>
        <end position="201"/>
    </location>
</feature>
<dbReference type="GeneID" id="18256438"/>
<feature type="compositionally biased region" description="Polar residues" evidence="10">
    <location>
        <begin position="1585"/>
        <end position="1601"/>
    </location>
</feature>
<evidence type="ECO:0000256" key="8">
    <source>
        <dbReference type="ARBA" id="ARBA00023242"/>
    </source>
</evidence>
<keyword evidence="14" id="KW-1185">Reference proteome</keyword>
<name>G0S541_CHATD</name>
<dbReference type="STRING" id="759272.G0S541"/>
<evidence type="ECO:0000256" key="9">
    <source>
        <dbReference type="SAM" id="Coils"/>
    </source>
</evidence>
<evidence type="ECO:0000256" key="2">
    <source>
        <dbReference type="ARBA" id="ARBA00007025"/>
    </source>
</evidence>
<feature type="compositionally biased region" description="Basic and acidic residues" evidence="10">
    <location>
        <begin position="1953"/>
        <end position="1962"/>
    </location>
</feature>
<dbReference type="InterPro" id="IPR027417">
    <property type="entry name" value="P-loop_NTPase"/>
</dbReference>
<feature type="compositionally biased region" description="Low complexity" evidence="10">
    <location>
        <begin position="2018"/>
        <end position="2031"/>
    </location>
</feature>
<dbReference type="Gene3D" id="3.40.50.300">
    <property type="entry name" value="P-loop containing nucleotide triphosphate hydrolases"/>
    <property type="match status" value="1"/>
</dbReference>
<dbReference type="InterPro" id="IPR044574">
    <property type="entry name" value="ARIP4-like"/>
</dbReference>
<protein>
    <submittedName>
        <fullName evidence="13">Helicase-like protein</fullName>
    </submittedName>
</protein>
<accession>G0S541</accession>
<keyword evidence="8" id="KW-0539">Nucleus</keyword>
<feature type="compositionally biased region" description="Polar residues" evidence="10">
    <location>
        <begin position="2005"/>
        <end position="2017"/>
    </location>
</feature>
<dbReference type="GO" id="GO:0005524">
    <property type="term" value="F:ATP binding"/>
    <property type="evidence" value="ECO:0007669"/>
    <property type="project" value="UniProtKB-KW"/>
</dbReference>
<keyword evidence="3" id="KW-0547">Nucleotide-binding</keyword>
<dbReference type="GO" id="GO:0016887">
    <property type="term" value="F:ATP hydrolysis activity"/>
    <property type="evidence" value="ECO:0007669"/>
    <property type="project" value="InterPro"/>
</dbReference>
<dbReference type="EMBL" id="GL988041">
    <property type="protein sequence ID" value="EGS20566.1"/>
    <property type="molecule type" value="Genomic_DNA"/>
</dbReference>
<feature type="region of interest" description="Disordered" evidence="10">
    <location>
        <begin position="1792"/>
        <end position="1816"/>
    </location>
</feature>
<feature type="compositionally biased region" description="Polar residues" evidence="10">
    <location>
        <begin position="1749"/>
        <end position="1760"/>
    </location>
</feature>
<feature type="domain" description="Helicase C-terminal" evidence="12">
    <location>
        <begin position="1279"/>
        <end position="1429"/>
    </location>
</feature>
<keyword evidence="9" id="KW-0175">Coiled coil</keyword>
<evidence type="ECO:0000256" key="3">
    <source>
        <dbReference type="ARBA" id="ARBA00022741"/>
    </source>
</evidence>
<comment type="subcellular location">
    <subcellularLocation>
        <location evidence="1">Nucleus</location>
    </subcellularLocation>
</comment>
<dbReference type="InterPro" id="IPR014001">
    <property type="entry name" value="Helicase_ATP-bd"/>
</dbReference>
<feature type="compositionally biased region" description="Basic and acidic residues" evidence="10">
    <location>
        <begin position="1573"/>
        <end position="1582"/>
    </location>
</feature>
<feature type="region of interest" description="Disordered" evidence="10">
    <location>
        <begin position="1940"/>
        <end position="2058"/>
    </location>
</feature>
<feature type="compositionally biased region" description="Low complexity" evidence="10">
    <location>
        <begin position="129"/>
        <end position="144"/>
    </location>
</feature>
<feature type="compositionally biased region" description="Basic and acidic residues" evidence="10">
    <location>
        <begin position="1224"/>
        <end position="1237"/>
    </location>
</feature>
<evidence type="ECO:0000256" key="4">
    <source>
        <dbReference type="ARBA" id="ARBA00022801"/>
    </source>
</evidence>
<sequence>MPGDDITDPFLWDVDRVVQELCTSNRSWKAPSAKKLPDPVALEAKLRECEVDGEALLTYGEELGFHELWHYLGINKLPHQLGLKDAITQFQKRSQRYRQWKAERRTESEGEEASDEEPTLKAELSSATSPKVSISAPPASSSKAMNNSTLQNASDRAGLSPVDRSAPFSEPVTTEPPAKKRRIAPITISTEPTRTCPAPIPTQGGVLLSKSSSAITLETNFPFPGTSGLPDESFILVNSRNANNADDDFNFQHIGLKVPGYRRIQVYRNFKRFLLSNSRPGFQARQLSEDVVLPPFGESDDDQSVDTETWEEYLKEEEERKRRRERLAKDEHTLSQDQVRDCINQVLQELEARWQEEKKPKYELKARKIWQDARRNPKRREFLKHLKSEVERLESRLQRLIKEILLQQWKVQENVHQKFADYLEVTLFEKLHLAWKIEVIESLRAPPKPLPLPRSFRKPKQEKIVVDDEEEEILSSDSDMDHFIEYDEDGEFPPTEDMKSLATEMDIDSPPPLDHGPVSISPNLEDSAIVEAPVKEDAQPRPAPATSLSPERKIVEVPPSAQATPTKVKAGKVQAPVTPKNLVPTQAEVIEISSSASPEKSRNLGELPGFTDLESLKKIGEMGYEVWEGNNDADRLVVAILNNAWSSEQRTALAKAVVGQDSDQVWQEFMEPFVTKLGVSSHPSSSQSAPSSLVLELAKLFDAYISVTAKRIPKPNMRSITLARMQREVEKFANFCVLLNKVLPLFTQIFARTPTKNIRIVVKSPAGKTPNKEATTNIEDPIAAAEAEIKELEAEAEEESSIKKRRRPKRRDQAAEDLRKRTFLHEEELSQRAKQLREKLAQSGEVPSDKSRLIVNESKESDEQALIYINDHIGSKIKDHQIEGVRFMWNQVVLNSSVRQGCLLAHTMGLGKTMQVITLLVVIAESANSPDESIRSQIPEDLRESKTLILCPPGLVDNWCDEIKMWAPNDILGPVRKVESRLSVNERQRTVKAWAENGGVLVMGYAMFTLMMDIKEDDKDKDAKQEVADLLRDTPNMVVCDEAHYIKNSSSQRSQAASNFRTMSRIAMTGSPLTNNVDDYYAMINWVAPNYLGDSREFQDRFSIPIKEGLYADSSDAQKRKARKMLQVLKKTVEPKVHRRDIEVIRNELPTKKEFIITLPLTAVQMKLYEEYLGWVVHADFSDTMKGNVLAKAWSLVARLSLILAHPFVFKTWLEEQKKKASDKLKQNEKVGDSSRGDDEDEEKALIVPEPPSEVLSNMLAKVAIRDIEDYDKSNKILVLLRILDECKKVGDKVLVFSQSIPTLDFIENIMKRKKIEFQRLDGSTDRSKRQENVKRFNTDPNSMVYLISTRAGGEGLNIYGANRVVIFDFKYTPANEQQAIGRAYRLGQTKPVYVYWLTIGGTFEDIIHNNAIFKSQLAQRVVDDKNPDPRSNRNTRAYFAPPKVPEQEDLSGALGHDLVLDAILKDEVVGHLVKKVTSTETFEKEETYELSAEDQQEVEQSVRMERLRIENPEEWKRLEHERLWQARINLGMVPPPFRQQASATASGESNSKSSKQSTSKGNQGKFKVRIQVPDHLREKRLPQARQSFQSPSRNPAQVRQGSPLGAPTVATQASSVGHANTLGCLPVPNLAVANAVIAHQQQEIPLNELPLVQSTSFNETFGQQEFMMQQQKFVHQQFNQLTVPSYSTSNYATPMVYDVRPCGRRPISAPSSLGDFGAVSSSRYYNPPVRGTSVPPAGQQHHVGQPAAEQQHSTSNSSAAEPFPDARRVGPSDSNVALGQQSLQPILAAGTHYKGSPISPPSAISTAAQNASSPQPQWRFDYEPLIRVHKTVFREGRHVRCTPEGLINRIVHMLSLRNTGQLPFLDKLQCLGAASREPRFAEAMLSGYFDVSHLVEMTRAETNQMIDYLKALPEGAFKNLIWTSQFNIKLLRNHVESSGAIAGSGPNSSPRQQDHRRRESFSRGSQRALLRFIGDDSESQSQRQSQPQPQQSSSFVLSSQQISRVQQRLRQSVTSQSQPLPKKLPSTPTPFSATNTSAKAVRPGDSADEPQVISDSD</sequence>
<feature type="compositionally biased region" description="Low complexity" evidence="10">
    <location>
        <begin position="1980"/>
        <end position="2004"/>
    </location>
</feature>
<feature type="compositionally biased region" description="Low complexity" evidence="10">
    <location>
        <begin position="1543"/>
        <end position="1566"/>
    </location>
</feature>
<feature type="region of interest" description="Disordered" evidence="10">
    <location>
        <begin position="1224"/>
        <end position="1244"/>
    </location>
</feature>
<evidence type="ECO:0000259" key="12">
    <source>
        <dbReference type="PROSITE" id="PS51194"/>
    </source>
</evidence>
<comment type="similarity">
    <text evidence="2">Belongs to the SNF2/RAD54 helicase family.</text>
</comment>
<proteinExistence type="inferred from homology"/>
<reference evidence="13 14" key="1">
    <citation type="journal article" date="2011" name="Cell">
        <title>Insight into structure and assembly of the nuclear pore complex by utilizing the genome of a eukaryotic thermophile.</title>
        <authorList>
            <person name="Amlacher S."/>
            <person name="Sarges P."/>
            <person name="Flemming D."/>
            <person name="van Noort V."/>
            <person name="Kunze R."/>
            <person name="Devos D.P."/>
            <person name="Arumugam M."/>
            <person name="Bork P."/>
            <person name="Hurt E."/>
        </authorList>
    </citation>
    <scope>NUCLEOTIDE SEQUENCE [LARGE SCALE GENOMIC DNA]</scope>
    <source>
        <strain evidence="14">DSM 1495 / CBS 144.50 / IMI 039719</strain>
    </source>
</reference>
<feature type="domain" description="Helicase ATP-binding" evidence="11">
    <location>
        <begin position="893"/>
        <end position="1090"/>
    </location>
</feature>
<evidence type="ECO:0000313" key="14">
    <source>
        <dbReference type="Proteomes" id="UP000008066"/>
    </source>
</evidence>